<protein>
    <submittedName>
        <fullName evidence="1">Uncharacterized protein</fullName>
    </submittedName>
</protein>
<geneLocation type="plasmid" evidence="1 2">
    <name>pDAETH-2</name>
</geneLocation>
<proteinExistence type="predicted"/>
<keyword evidence="1" id="KW-0614">Plasmid</keyword>
<evidence type="ECO:0000313" key="2">
    <source>
        <dbReference type="Proteomes" id="UP001064971"/>
    </source>
</evidence>
<dbReference type="EMBL" id="AP026562">
    <property type="protein sequence ID" value="BDP44032.1"/>
    <property type="molecule type" value="Genomic_DNA"/>
</dbReference>
<dbReference type="RefSeq" id="WP_264778395.1">
    <property type="nucleotide sequence ID" value="NZ_AP026562.1"/>
</dbReference>
<accession>A0ABN6RQW5</accession>
<reference evidence="1" key="1">
    <citation type="submission" date="2022-07" db="EMBL/GenBank/DDBJ databases">
        <title>Complete Genome Sequence of the Radioresistant Bacterium Deinococcus aetherius ST0316, Isolated from the Air Dust collected in Lower Stratosphere above Japan.</title>
        <authorList>
            <person name="Satoh K."/>
            <person name="Hagiwara K."/>
            <person name="Katsumata K."/>
            <person name="Kubo A."/>
            <person name="Yokobori S."/>
            <person name="Yamagishi A."/>
            <person name="Oono Y."/>
            <person name="Narumi I."/>
        </authorList>
    </citation>
    <scope>NUCLEOTIDE SEQUENCE</scope>
    <source>
        <strain evidence="1">ST0316</strain>
        <plasmid evidence="1">pDAETH-2</plasmid>
    </source>
</reference>
<organism evidence="1 2">
    <name type="scientific">Deinococcus aetherius</name>
    <dbReference type="NCBI Taxonomy" id="200252"/>
    <lineage>
        <taxon>Bacteria</taxon>
        <taxon>Thermotogati</taxon>
        <taxon>Deinococcota</taxon>
        <taxon>Deinococci</taxon>
        <taxon>Deinococcales</taxon>
        <taxon>Deinococcaceae</taxon>
        <taxon>Deinococcus</taxon>
    </lineage>
</organism>
<gene>
    <name evidence="1" type="ORF">DAETH_40010</name>
</gene>
<keyword evidence="2" id="KW-1185">Reference proteome</keyword>
<sequence>MEQEEGRAERLANEGRVYVLRVWREREDHPPAWHATVREGTHGVRRSFASVDDCIEHLYGELLKP</sequence>
<evidence type="ECO:0000313" key="1">
    <source>
        <dbReference type="EMBL" id="BDP44032.1"/>
    </source>
</evidence>
<name>A0ABN6RQW5_9DEIO</name>
<dbReference type="Proteomes" id="UP001064971">
    <property type="component" value="Plasmid pDAETH-2"/>
</dbReference>